<gene>
    <name evidence="2" type="ORF">SAMN04488238_103371</name>
</gene>
<dbReference type="InterPro" id="IPR036388">
    <property type="entry name" value="WH-like_DNA-bd_sf"/>
</dbReference>
<dbReference type="PROSITE" id="PS50995">
    <property type="entry name" value="HTH_MARR_2"/>
    <property type="match status" value="1"/>
</dbReference>
<dbReference type="InterPro" id="IPR036390">
    <property type="entry name" value="WH_DNA-bd_sf"/>
</dbReference>
<protein>
    <submittedName>
        <fullName evidence="2">Transcriptional regulator, MarR family</fullName>
    </submittedName>
</protein>
<dbReference type="PANTHER" id="PTHR33164">
    <property type="entry name" value="TRANSCRIPTIONAL REGULATOR, MARR FAMILY"/>
    <property type="match status" value="1"/>
</dbReference>
<dbReference type="PANTHER" id="PTHR33164:SF43">
    <property type="entry name" value="HTH-TYPE TRANSCRIPTIONAL REPRESSOR YETL"/>
    <property type="match status" value="1"/>
</dbReference>
<dbReference type="SMART" id="SM00347">
    <property type="entry name" value="HTH_MARR"/>
    <property type="match status" value="1"/>
</dbReference>
<dbReference type="STRING" id="564137.SAMN04488238_103371"/>
<dbReference type="EMBL" id="FNOM01000003">
    <property type="protein sequence ID" value="SDW79468.1"/>
    <property type="molecule type" value="Genomic_DNA"/>
</dbReference>
<dbReference type="SUPFAM" id="SSF46785">
    <property type="entry name" value="Winged helix' DNA-binding domain"/>
    <property type="match status" value="1"/>
</dbReference>
<evidence type="ECO:0000313" key="3">
    <source>
        <dbReference type="Proteomes" id="UP000198539"/>
    </source>
</evidence>
<reference evidence="2 3" key="1">
    <citation type="submission" date="2016-10" db="EMBL/GenBank/DDBJ databases">
        <authorList>
            <person name="de Groot N.N."/>
        </authorList>
    </citation>
    <scope>NUCLEOTIDE SEQUENCE [LARGE SCALE GENOMIC DNA]</scope>
    <source>
        <strain evidence="2 3">CGMCC 1.8894</strain>
    </source>
</reference>
<accession>A0A1H2WG18</accession>
<dbReference type="Pfam" id="PF12802">
    <property type="entry name" value="MarR_2"/>
    <property type="match status" value="1"/>
</dbReference>
<organism evidence="2 3">
    <name type="scientific">Roseicitreum antarcticum</name>
    <dbReference type="NCBI Taxonomy" id="564137"/>
    <lineage>
        <taxon>Bacteria</taxon>
        <taxon>Pseudomonadati</taxon>
        <taxon>Pseudomonadota</taxon>
        <taxon>Alphaproteobacteria</taxon>
        <taxon>Rhodobacterales</taxon>
        <taxon>Paracoccaceae</taxon>
        <taxon>Roseicitreum</taxon>
    </lineage>
</organism>
<dbReference type="Proteomes" id="UP000198539">
    <property type="component" value="Unassembled WGS sequence"/>
</dbReference>
<dbReference type="GO" id="GO:0003700">
    <property type="term" value="F:DNA-binding transcription factor activity"/>
    <property type="evidence" value="ECO:0007669"/>
    <property type="project" value="InterPro"/>
</dbReference>
<dbReference type="InterPro" id="IPR000835">
    <property type="entry name" value="HTH_MarR-typ"/>
</dbReference>
<dbReference type="Gene3D" id="1.10.10.10">
    <property type="entry name" value="Winged helix-like DNA-binding domain superfamily/Winged helix DNA-binding domain"/>
    <property type="match status" value="1"/>
</dbReference>
<dbReference type="PRINTS" id="PR00598">
    <property type="entry name" value="HTHMARR"/>
</dbReference>
<dbReference type="GO" id="GO:0006950">
    <property type="term" value="P:response to stress"/>
    <property type="evidence" value="ECO:0007669"/>
    <property type="project" value="TreeGrafter"/>
</dbReference>
<feature type="domain" description="HTH marR-type" evidence="1">
    <location>
        <begin position="16"/>
        <end position="155"/>
    </location>
</feature>
<evidence type="ECO:0000259" key="1">
    <source>
        <dbReference type="PROSITE" id="PS50995"/>
    </source>
</evidence>
<keyword evidence="3" id="KW-1185">Reference proteome</keyword>
<dbReference type="RefSeq" id="WP_092886969.1">
    <property type="nucleotide sequence ID" value="NZ_CP061498.1"/>
</dbReference>
<evidence type="ECO:0000313" key="2">
    <source>
        <dbReference type="EMBL" id="SDW79468.1"/>
    </source>
</evidence>
<name>A0A1H2WG18_9RHOB</name>
<dbReference type="OrthoDB" id="6400670at2"/>
<proteinExistence type="predicted"/>
<dbReference type="AlphaFoldDB" id="A0A1H2WG18"/>
<dbReference type="InterPro" id="IPR039422">
    <property type="entry name" value="MarR/SlyA-like"/>
</dbReference>
<sequence length="161" mass="17693">MPEAPPPGPPSGADIYFGLFTEIGIVAQLSGAMFQGRLPDGILVSQFMILNHLIRVKDGQTPLELARAFQVPKTTMTHSLSVLHRHAFVETKANPADKRSKCIWITDAGRAFRSEMIAALRDDMQGLIAAYPPEKVRGLLPLMAELRVILDKMRDTDTAPS</sequence>